<reference evidence="2" key="1">
    <citation type="journal article" date="2023" name="G3 (Bethesda)">
        <title>Genome assembly and association tests identify interacting loci associated with vigor, precocity, and sex in interspecific pistachio rootstocks.</title>
        <authorList>
            <person name="Palmer W."/>
            <person name="Jacygrad E."/>
            <person name="Sagayaradj S."/>
            <person name="Cavanaugh K."/>
            <person name="Han R."/>
            <person name="Bertier L."/>
            <person name="Beede B."/>
            <person name="Kafkas S."/>
            <person name="Golino D."/>
            <person name="Preece J."/>
            <person name="Michelmore R."/>
        </authorList>
    </citation>
    <scope>NUCLEOTIDE SEQUENCE [LARGE SCALE GENOMIC DNA]</scope>
</reference>
<comment type="caution">
    <text evidence="1">The sequence shown here is derived from an EMBL/GenBank/DDBJ whole genome shotgun (WGS) entry which is preliminary data.</text>
</comment>
<keyword evidence="2" id="KW-1185">Reference proteome</keyword>
<proteinExistence type="predicted"/>
<evidence type="ECO:0000313" key="2">
    <source>
        <dbReference type="Proteomes" id="UP001163603"/>
    </source>
</evidence>
<gene>
    <name evidence="1" type="ORF">Pint_22291</name>
</gene>
<organism evidence="1 2">
    <name type="scientific">Pistacia integerrima</name>
    <dbReference type="NCBI Taxonomy" id="434235"/>
    <lineage>
        <taxon>Eukaryota</taxon>
        <taxon>Viridiplantae</taxon>
        <taxon>Streptophyta</taxon>
        <taxon>Embryophyta</taxon>
        <taxon>Tracheophyta</taxon>
        <taxon>Spermatophyta</taxon>
        <taxon>Magnoliopsida</taxon>
        <taxon>eudicotyledons</taxon>
        <taxon>Gunneridae</taxon>
        <taxon>Pentapetalae</taxon>
        <taxon>rosids</taxon>
        <taxon>malvids</taxon>
        <taxon>Sapindales</taxon>
        <taxon>Anacardiaceae</taxon>
        <taxon>Pistacia</taxon>
    </lineage>
</organism>
<protein>
    <submittedName>
        <fullName evidence="1">Uncharacterized protein</fullName>
    </submittedName>
</protein>
<sequence length="150" mass="16837">MALTGKLEADLEINAPAAAFYNVWKSQCHHLPNATPSNMQAVEVHEGDWETAGSIKLWNYTVAGRSESYKERIEVDDETMTVGLVGLEGDVFKNYKSWKPIIQVFPKESGSLLKLTLEYEKRSEDVPVPNEYLDFMVSVMTDLAAHLTKA</sequence>
<evidence type="ECO:0000313" key="1">
    <source>
        <dbReference type="EMBL" id="KAJ0038688.1"/>
    </source>
</evidence>
<dbReference type="Proteomes" id="UP001163603">
    <property type="component" value="Chromosome 6"/>
</dbReference>
<name>A0ACC0YML0_9ROSI</name>
<accession>A0ACC0YML0</accession>
<dbReference type="EMBL" id="CM047741">
    <property type="protein sequence ID" value="KAJ0038688.1"/>
    <property type="molecule type" value="Genomic_DNA"/>
</dbReference>